<feature type="transmembrane region" description="Helical" evidence="8">
    <location>
        <begin position="183"/>
        <end position="201"/>
    </location>
</feature>
<dbReference type="AlphaFoldDB" id="A0A382MR85"/>
<comment type="subcellular location">
    <subcellularLocation>
        <location evidence="1">Cell membrane</location>
        <topology evidence="1">Multi-pass membrane protein</topology>
    </subcellularLocation>
</comment>
<keyword evidence="5 8" id="KW-0812">Transmembrane</keyword>
<organism evidence="9">
    <name type="scientific">marine metagenome</name>
    <dbReference type="NCBI Taxonomy" id="408172"/>
    <lineage>
        <taxon>unclassified sequences</taxon>
        <taxon>metagenomes</taxon>
        <taxon>ecological metagenomes</taxon>
    </lineage>
</organism>
<feature type="transmembrane region" description="Helical" evidence="8">
    <location>
        <begin position="34"/>
        <end position="54"/>
    </location>
</feature>
<dbReference type="PANTHER" id="PTHR36838">
    <property type="entry name" value="AUXIN EFFLUX CARRIER FAMILY PROTEIN"/>
    <property type="match status" value="1"/>
</dbReference>
<feature type="transmembrane region" description="Helical" evidence="8">
    <location>
        <begin position="249"/>
        <end position="267"/>
    </location>
</feature>
<feature type="transmembrane region" description="Helical" evidence="8">
    <location>
        <begin position="6"/>
        <end position="22"/>
    </location>
</feature>
<protein>
    <recommendedName>
        <fullName evidence="10">Transporter</fullName>
    </recommendedName>
</protein>
<dbReference type="PANTHER" id="PTHR36838:SF1">
    <property type="entry name" value="SLR1864 PROTEIN"/>
    <property type="match status" value="1"/>
</dbReference>
<evidence type="ECO:0000256" key="3">
    <source>
        <dbReference type="ARBA" id="ARBA00022448"/>
    </source>
</evidence>
<feature type="transmembrane region" description="Helical" evidence="8">
    <location>
        <begin position="118"/>
        <end position="141"/>
    </location>
</feature>
<reference evidence="9" key="1">
    <citation type="submission" date="2018-05" db="EMBL/GenBank/DDBJ databases">
        <authorList>
            <person name="Lanie J.A."/>
            <person name="Ng W.-L."/>
            <person name="Kazmierczak K.M."/>
            <person name="Andrzejewski T.M."/>
            <person name="Davidsen T.M."/>
            <person name="Wayne K.J."/>
            <person name="Tettelin H."/>
            <person name="Glass J.I."/>
            <person name="Rusch D."/>
            <person name="Podicherti R."/>
            <person name="Tsui H.-C.T."/>
            <person name="Winkler M.E."/>
        </authorList>
    </citation>
    <scope>NUCLEOTIDE SEQUENCE</scope>
</reference>
<evidence type="ECO:0000256" key="8">
    <source>
        <dbReference type="SAM" id="Phobius"/>
    </source>
</evidence>
<keyword evidence="4" id="KW-1003">Cell membrane</keyword>
<dbReference type="GO" id="GO:0055085">
    <property type="term" value="P:transmembrane transport"/>
    <property type="evidence" value="ECO:0007669"/>
    <property type="project" value="InterPro"/>
</dbReference>
<evidence type="ECO:0000256" key="1">
    <source>
        <dbReference type="ARBA" id="ARBA00004651"/>
    </source>
</evidence>
<feature type="transmembrane region" description="Helical" evidence="8">
    <location>
        <begin position="274"/>
        <end position="298"/>
    </location>
</feature>
<comment type="similarity">
    <text evidence="2">Belongs to the auxin efflux carrier (TC 2.A.69) family.</text>
</comment>
<dbReference type="InterPro" id="IPR004776">
    <property type="entry name" value="Mem_transp_PIN-like"/>
</dbReference>
<feature type="transmembrane region" description="Helical" evidence="8">
    <location>
        <begin position="91"/>
        <end position="112"/>
    </location>
</feature>
<keyword evidence="6 8" id="KW-1133">Transmembrane helix</keyword>
<dbReference type="InterPro" id="IPR038770">
    <property type="entry name" value="Na+/solute_symporter_sf"/>
</dbReference>
<sequence>MESLQIVLLFAPVGVGYLLGRFRETAPEPLADTCLYFLMPVLMFCALVRTPLTPGQAVQFIYWYFSFVLVAWALTALVSGRLGRDRPTRSALSLSMSSVNVGSYGIPVVLFAGGESALGGIMLLFACSNVAAGSIGVYIAAGGRKRPVQALASVFKLPLIYAVLLALSVRALDLQLPPRALELGQQVGMAGPILGLVILGIQISRMGAREGREFSSPLAVSIGAKLILGPALGIGLITLFGIQAPVRDTLLICSCLPTAINCLLLAVKYDTHPHLVGAILVGSTFLSPLTITATLLLFGG</sequence>
<dbReference type="Gene3D" id="1.20.1530.20">
    <property type="match status" value="1"/>
</dbReference>
<accession>A0A382MR85</accession>
<name>A0A382MR85_9ZZZZ</name>
<evidence type="ECO:0000256" key="4">
    <source>
        <dbReference type="ARBA" id="ARBA00022475"/>
    </source>
</evidence>
<proteinExistence type="inferred from homology"/>
<keyword evidence="7 8" id="KW-0472">Membrane</keyword>
<evidence type="ECO:0000313" key="9">
    <source>
        <dbReference type="EMBL" id="SVC50635.1"/>
    </source>
</evidence>
<dbReference type="EMBL" id="UINC01094954">
    <property type="protein sequence ID" value="SVC50635.1"/>
    <property type="molecule type" value="Genomic_DNA"/>
</dbReference>
<feature type="transmembrane region" description="Helical" evidence="8">
    <location>
        <begin position="60"/>
        <end position="79"/>
    </location>
</feature>
<gene>
    <name evidence="9" type="ORF">METZ01_LOCUS303489</name>
</gene>
<feature type="transmembrane region" description="Helical" evidence="8">
    <location>
        <begin position="153"/>
        <end position="171"/>
    </location>
</feature>
<evidence type="ECO:0000256" key="7">
    <source>
        <dbReference type="ARBA" id="ARBA00023136"/>
    </source>
</evidence>
<evidence type="ECO:0000256" key="6">
    <source>
        <dbReference type="ARBA" id="ARBA00022989"/>
    </source>
</evidence>
<dbReference type="Pfam" id="PF03547">
    <property type="entry name" value="Mem_trans"/>
    <property type="match status" value="1"/>
</dbReference>
<dbReference type="GO" id="GO:0005886">
    <property type="term" value="C:plasma membrane"/>
    <property type="evidence" value="ECO:0007669"/>
    <property type="project" value="UniProtKB-SubCell"/>
</dbReference>
<evidence type="ECO:0000256" key="5">
    <source>
        <dbReference type="ARBA" id="ARBA00022692"/>
    </source>
</evidence>
<evidence type="ECO:0000256" key="2">
    <source>
        <dbReference type="ARBA" id="ARBA00010145"/>
    </source>
</evidence>
<keyword evidence="3" id="KW-0813">Transport</keyword>
<feature type="transmembrane region" description="Helical" evidence="8">
    <location>
        <begin position="222"/>
        <end position="243"/>
    </location>
</feature>
<evidence type="ECO:0008006" key="10">
    <source>
        <dbReference type="Google" id="ProtNLM"/>
    </source>
</evidence>